<name>A0A229UJ28_9BACL</name>
<protein>
    <recommendedName>
        <fullName evidence="2">LiaF transmembrane domain-containing protein</fullName>
    </recommendedName>
</protein>
<keyword evidence="4" id="KW-1185">Reference proteome</keyword>
<feature type="domain" description="LiaF transmembrane" evidence="2">
    <location>
        <begin position="10"/>
        <end position="99"/>
    </location>
</feature>
<dbReference type="Proteomes" id="UP000215509">
    <property type="component" value="Unassembled WGS sequence"/>
</dbReference>
<feature type="transmembrane region" description="Helical" evidence="1">
    <location>
        <begin position="58"/>
        <end position="91"/>
    </location>
</feature>
<accession>A0A229UJ28</accession>
<keyword evidence="1" id="KW-0472">Membrane</keyword>
<evidence type="ECO:0000259" key="2">
    <source>
        <dbReference type="Pfam" id="PF22570"/>
    </source>
</evidence>
<proteinExistence type="predicted"/>
<evidence type="ECO:0000256" key="1">
    <source>
        <dbReference type="SAM" id="Phobius"/>
    </source>
</evidence>
<gene>
    <name evidence="3" type="ORF">CF651_26115</name>
</gene>
<comment type="caution">
    <text evidence="3">The sequence shown here is derived from an EMBL/GenBank/DDBJ whole genome shotgun (WGS) entry which is preliminary data.</text>
</comment>
<organism evidence="3 4">
    <name type="scientific">Paenibacillus rigui</name>
    <dbReference type="NCBI Taxonomy" id="554312"/>
    <lineage>
        <taxon>Bacteria</taxon>
        <taxon>Bacillati</taxon>
        <taxon>Bacillota</taxon>
        <taxon>Bacilli</taxon>
        <taxon>Bacillales</taxon>
        <taxon>Paenibacillaceae</taxon>
        <taxon>Paenibacillus</taxon>
    </lineage>
</organism>
<dbReference type="InterPro" id="IPR054331">
    <property type="entry name" value="LiaF_TM"/>
</dbReference>
<keyword evidence="1" id="KW-1133">Transmembrane helix</keyword>
<reference evidence="3 4" key="1">
    <citation type="submission" date="2017-07" db="EMBL/GenBank/DDBJ databases">
        <title>Genome sequencing and assembly of Paenibacillus rigui.</title>
        <authorList>
            <person name="Mayilraj S."/>
        </authorList>
    </citation>
    <scope>NUCLEOTIDE SEQUENCE [LARGE SCALE GENOMIC DNA]</scope>
    <source>
        <strain evidence="3 4">JCM 16352</strain>
    </source>
</reference>
<evidence type="ECO:0000313" key="4">
    <source>
        <dbReference type="Proteomes" id="UP000215509"/>
    </source>
</evidence>
<evidence type="ECO:0000313" key="3">
    <source>
        <dbReference type="EMBL" id="OXM83374.1"/>
    </source>
</evidence>
<sequence length="101" mass="10844">MKMNRNTGLALLLILFGALILFGRLGMHHGGPHLMSFLFPIAMVGLGWLGIKNGRTMIGWILAIIGTLALLSKLSGLIAIVLAIGLIIYGVSLLKTKRSSY</sequence>
<keyword evidence="1" id="KW-0812">Transmembrane</keyword>
<feature type="transmembrane region" description="Helical" evidence="1">
    <location>
        <begin position="33"/>
        <end position="51"/>
    </location>
</feature>
<dbReference type="Pfam" id="PF22570">
    <property type="entry name" value="LiaF-TM"/>
    <property type="match status" value="1"/>
</dbReference>
<dbReference type="OrthoDB" id="2679996at2"/>
<dbReference type="RefSeq" id="WP_094017801.1">
    <property type="nucleotide sequence ID" value="NZ_NMQW01000048.1"/>
</dbReference>
<dbReference type="EMBL" id="NMQW01000048">
    <property type="protein sequence ID" value="OXM83374.1"/>
    <property type="molecule type" value="Genomic_DNA"/>
</dbReference>
<dbReference type="AlphaFoldDB" id="A0A229UJ28"/>